<evidence type="ECO:0000313" key="2">
    <source>
        <dbReference type="EMBL" id="KAF7303432.1"/>
    </source>
</evidence>
<sequence length="176" mass="19229">MSSLVAASIAPMAPSPSNTEPMAIGVDTNAPLIDSSHPKTCPAIFALAGATVAFFFLASWLCGYVWILRRRTRALSLAPLLPTALNNDCVPQFSGNHCQSVASQLLPSRRSTFAWEHQARIDNAQLAVGERYTLLVPRRPTLARLDDPTGRRCRSRVGRRRRRRIRLGVATTAGGH</sequence>
<comment type="caution">
    <text evidence="2">The sequence shown here is derived from an EMBL/GenBank/DDBJ whole genome shotgun (WGS) entry which is preliminary data.</text>
</comment>
<organism evidence="2 3">
    <name type="scientific">Mycena indigotica</name>
    <dbReference type="NCBI Taxonomy" id="2126181"/>
    <lineage>
        <taxon>Eukaryota</taxon>
        <taxon>Fungi</taxon>
        <taxon>Dikarya</taxon>
        <taxon>Basidiomycota</taxon>
        <taxon>Agaricomycotina</taxon>
        <taxon>Agaricomycetes</taxon>
        <taxon>Agaricomycetidae</taxon>
        <taxon>Agaricales</taxon>
        <taxon>Marasmiineae</taxon>
        <taxon>Mycenaceae</taxon>
        <taxon>Mycena</taxon>
    </lineage>
</organism>
<name>A0A8H6SS77_9AGAR</name>
<dbReference type="Proteomes" id="UP000636479">
    <property type="component" value="Unassembled WGS sequence"/>
</dbReference>
<keyword evidence="1" id="KW-0812">Transmembrane</keyword>
<accession>A0A8H6SS77</accession>
<evidence type="ECO:0000313" key="3">
    <source>
        <dbReference type="Proteomes" id="UP000636479"/>
    </source>
</evidence>
<proteinExistence type="predicted"/>
<protein>
    <submittedName>
        <fullName evidence="2">Uncharacterized protein</fullName>
    </submittedName>
</protein>
<dbReference type="RefSeq" id="XP_037220404.1">
    <property type="nucleotide sequence ID" value="XM_037362483.1"/>
</dbReference>
<keyword evidence="1" id="KW-0472">Membrane</keyword>
<dbReference type="EMBL" id="JACAZF010000005">
    <property type="protein sequence ID" value="KAF7303432.1"/>
    <property type="molecule type" value="Genomic_DNA"/>
</dbReference>
<keyword evidence="1" id="KW-1133">Transmembrane helix</keyword>
<reference evidence="2" key="1">
    <citation type="submission" date="2020-05" db="EMBL/GenBank/DDBJ databases">
        <title>Mycena genomes resolve the evolution of fungal bioluminescence.</title>
        <authorList>
            <person name="Tsai I.J."/>
        </authorList>
    </citation>
    <scope>NUCLEOTIDE SEQUENCE</scope>
    <source>
        <strain evidence="2">171206Taipei</strain>
    </source>
</reference>
<gene>
    <name evidence="2" type="ORF">MIND_00571800</name>
</gene>
<dbReference type="AlphaFoldDB" id="A0A8H6SS77"/>
<feature type="transmembrane region" description="Helical" evidence="1">
    <location>
        <begin position="43"/>
        <end position="67"/>
    </location>
</feature>
<keyword evidence="3" id="KW-1185">Reference proteome</keyword>
<evidence type="ECO:0000256" key="1">
    <source>
        <dbReference type="SAM" id="Phobius"/>
    </source>
</evidence>
<dbReference type="GeneID" id="59344999"/>